<evidence type="ECO:0000256" key="12">
    <source>
        <dbReference type="SAM" id="Phobius"/>
    </source>
</evidence>
<evidence type="ECO:0000313" key="15">
    <source>
        <dbReference type="EMBL" id="OEG10606.1"/>
    </source>
</evidence>
<dbReference type="PROSITE" id="PS01035">
    <property type="entry name" value="PTS_EIIB_TYPE_1_CYS"/>
    <property type="match status" value="1"/>
</dbReference>
<keyword evidence="7 12" id="KW-0812">Transmembrane</keyword>
<dbReference type="GO" id="GO:0009401">
    <property type="term" value="P:phosphoenolpyruvate-dependent sugar phosphotransferase system"/>
    <property type="evidence" value="ECO:0007669"/>
    <property type="project" value="UniProtKB-KW"/>
</dbReference>
<feature type="transmembrane region" description="Helical" evidence="12">
    <location>
        <begin position="185"/>
        <end position="205"/>
    </location>
</feature>
<dbReference type="PATRIC" id="fig|332950.4.peg.4017"/>
<dbReference type="PROSITE" id="PS51098">
    <property type="entry name" value="PTS_EIIB_TYPE_1"/>
    <property type="match status" value="1"/>
</dbReference>
<dbReference type="PROSITE" id="PS51103">
    <property type="entry name" value="PTS_EIIC_TYPE_1"/>
    <property type="match status" value="1"/>
</dbReference>
<evidence type="ECO:0000256" key="8">
    <source>
        <dbReference type="ARBA" id="ARBA00022777"/>
    </source>
</evidence>
<dbReference type="Pfam" id="PF02378">
    <property type="entry name" value="PTS_EIIC"/>
    <property type="match status" value="1"/>
</dbReference>
<keyword evidence="9 12" id="KW-1133">Transmembrane helix</keyword>
<evidence type="ECO:0000256" key="7">
    <source>
        <dbReference type="ARBA" id="ARBA00022692"/>
    </source>
</evidence>
<feature type="domain" description="PTS EIIC type-1" evidence="14">
    <location>
        <begin position="5"/>
        <end position="434"/>
    </location>
</feature>
<dbReference type="CDD" id="cd00212">
    <property type="entry name" value="PTS_IIB_glc"/>
    <property type="match status" value="1"/>
</dbReference>
<organism evidence="15 16">
    <name type="scientific">Enterococcus termitis</name>
    <dbReference type="NCBI Taxonomy" id="332950"/>
    <lineage>
        <taxon>Bacteria</taxon>
        <taxon>Bacillati</taxon>
        <taxon>Bacillota</taxon>
        <taxon>Bacilli</taxon>
        <taxon>Lactobacillales</taxon>
        <taxon>Enterococcaceae</taxon>
        <taxon>Enterococcus</taxon>
    </lineage>
</organism>
<evidence type="ECO:0000256" key="6">
    <source>
        <dbReference type="ARBA" id="ARBA00022683"/>
    </source>
</evidence>
<dbReference type="InterPro" id="IPR036878">
    <property type="entry name" value="Glu_permease_IIB"/>
</dbReference>
<protein>
    <submittedName>
        <fullName evidence="15">PTS mannose transporter subunit IIAB</fullName>
    </submittedName>
</protein>
<keyword evidence="5" id="KW-0808">Transferase</keyword>
<dbReference type="InterPro" id="IPR013013">
    <property type="entry name" value="PTS_EIIC_1"/>
</dbReference>
<keyword evidence="10 12" id="KW-0472">Membrane</keyword>
<dbReference type="GO" id="GO:0090563">
    <property type="term" value="F:protein-phosphocysteine-sugar phosphotransferase activity"/>
    <property type="evidence" value="ECO:0007669"/>
    <property type="project" value="TreeGrafter"/>
</dbReference>
<evidence type="ECO:0000256" key="3">
    <source>
        <dbReference type="ARBA" id="ARBA00022475"/>
    </source>
</evidence>
<feature type="transmembrane region" description="Helical" evidence="12">
    <location>
        <begin position="211"/>
        <end position="233"/>
    </location>
</feature>
<evidence type="ECO:0000256" key="1">
    <source>
        <dbReference type="ARBA" id="ARBA00004651"/>
    </source>
</evidence>
<evidence type="ECO:0000256" key="5">
    <source>
        <dbReference type="ARBA" id="ARBA00022679"/>
    </source>
</evidence>
<evidence type="ECO:0000313" key="16">
    <source>
        <dbReference type="Proteomes" id="UP000095094"/>
    </source>
</evidence>
<comment type="subcellular location">
    <subcellularLocation>
        <location evidence="1">Cell membrane</location>
        <topology evidence="1">Multi-pass membrane protein</topology>
    </subcellularLocation>
</comment>
<dbReference type="InterPro" id="IPR003352">
    <property type="entry name" value="PTS_EIIC"/>
</dbReference>
<dbReference type="InterPro" id="IPR001996">
    <property type="entry name" value="PTS_IIB_1"/>
</dbReference>
<feature type="transmembrane region" description="Helical" evidence="12">
    <location>
        <begin position="322"/>
        <end position="339"/>
    </location>
</feature>
<feature type="domain" description="PTS EIIB type-1" evidence="13">
    <location>
        <begin position="466"/>
        <end position="548"/>
    </location>
</feature>
<dbReference type="Pfam" id="PF00367">
    <property type="entry name" value="PTS_EIIB"/>
    <property type="match status" value="1"/>
</dbReference>
<feature type="active site" description="Phosphocysteine intermediate; for EIIB activity" evidence="11">
    <location>
        <position position="488"/>
    </location>
</feature>
<evidence type="ECO:0000256" key="9">
    <source>
        <dbReference type="ARBA" id="ARBA00022989"/>
    </source>
</evidence>
<gene>
    <name evidence="15" type="ORF">BCR25_09060</name>
</gene>
<feature type="transmembrane region" description="Helical" evidence="12">
    <location>
        <begin position="345"/>
        <end position="364"/>
    </location>
</feature>
<reference evidence="16" key="1">
    <citation type="submission" date="2016-09" db="EMBL/GenBank/DDBJ databases">
        <authorList>
            <person name="Gulvik C.A."/>
        </authorList>
    </citation>
    <scope>NUCLEOTIDE SEQUENCE [LARGE SCALE GENOMIC DNA]</scope>
    <source>
        <strain evidence="16">LMG 8895</strain>
    </source>
</reference>
<accession>A0A1E5GCZ9</accession>
<keyword evidence="4" id="KW-0762">Sugar transport</keyword>
<keyword evidence="2" id="KW-0813">Transport</keyword>
<evidence type="ECO:0000259" key="14">
    <source>
        <dbReference type="PROSITE" id="PS51103"/>
    </source>
</evidence>
<dbReference type="OrthoDB" id="9764327at2"/>
<dbReference type="Gene3D" id="3.30.1360.60">
    <property type="entry name" value="Glucose permease domain IIB"/>
    <property type="match status" value="1"/>
</dbReference>
<comment type="caution">
    <text evidence="15">The sequence shown here is derived from an EMBL/GenBank/DDBJ whole genome shotgun (WGS) entry which is preliminary data.</text>
</comment>
<dbReference type="GO" id="GO:0016301">
    <property type="term" value="F:kinase activity"/>
    <property type="evidence" value="ECO:0007669"/>
    <property type="project" value="UniProtKB-KW"/>
</dbReference>
<feature type="transmembrane region" description="Helical" evidence="12">
    <location>
        <begin position="399"/>
        <end position="422"/>
    </location>
</feature>
<dbReference type="RefSeq" id="WP_069664387.1">
    <property type="nucleotide sequence ID" value="NZ_JBHUJJ010000001.1"/>
</dbReference>
<dbReference type="AlphaFoldDB" id="A0A1E5GCZ9"/>
<dbReference type="GO" id="GO:0005886">
    <property type="term" value="C:plasma membrane"/>
    <property type="evidence" value="ECO:0007669"/>
    <property type="project" value="UniProtKB-SubCell"/>
</dbReference>
<dbReference type="EMBL" id="MIJY01000043">
    <property type="protein sequence ID" value="OEG10606.1"/>
    <property type="molecule type" value="Genomic_DNA"/>
</dbReference>
<evidence type="ECO:0000256" key="11">
    <source>
        <dbReference type="PROSITE-ProRule" id="PRU00421"/>
    </source>
</evidence>
<evidence type="ECO:0000259" key="13">
    <source>
        <dbReference type="PROSITE" id="PS51098"/>
    </source>
</evidence>
<name>A0A1E5GCZ9_9ENTE</name>
<feature type="transmembrane region" description="Helical" evidence="12">
    <location>
        <begin position="57"/>
        <end position="86"/>
    </location>
</feature>
<dbReference type="GO" id="GO:0008982">
    <property type="term" value="F:protein-N(PI)-phosphohistidine-sugar phosphotransferase activity"/>
    <property type="evidence" value="ECO:0007669"/>
    <property type="project" value="InterPro"/>
</dbReference>
<evidence type="ECO:0000256" key="2">
    <source>
        <dbReference type="ARBA" id="ARBA00022448"/>
    </source>
</evidence>
<evidence type="ECO:0000256" key="10">
    <source>
        <dbReference type="ARBA" id="ARBA00023136"/>
    </source>
</evidence>
<dbReference type="InterPro" id="IPR050429">
    <property type="entry name" value="PTS_Glucose_EIICBA"/>
</dbReference>
<feature type="transmembrane region" description="Helical" evidence="12">
    <location>
        <begin position="371"/>
        <end position="393"/>
    </location>
</feature>
<keyword evidence="16" id="KW-1185">Reference proteome</keyword>
<dbReference type="PANTHER" id="PTHR30009">
    <property type="entry name" value="CYTOCHROME C-TYPE SYNTHESIS PROTEIN AND PTS TRANSMEMBRANE COMPONENT"/>
    <property type="match status" value="1"/>
</dbReference>
<keyword evidence="3" id="KW-1003">Cell membrane</keyword>
<sequence>MKKKSRIVQAFEQFGRVLLLPVSILPGAGIIKGIGAAFTNATTLEMYPFLKNEAFQFLMNLFVTLGDVVFSNLHVLFAVGVAVGLAKTEKGSAALSGLVGFIVLHKVLNFLLIETGTLVMTAELAPADAKLALAEKMQTSVLGIQTMDLNVFGGIITGLVVYWVHKKILKVKVPQVLSFFSGPRLVPMVVIPVMAVVASILFLVWPFVQQGIIAFSSLIVKSGYSGTFLYAVLERALLPFGLHHGLNLPVMTTDLGGSWLIGGERIGGTINAYMASLSDPSITAIDPTITRFNAGKFVYFMFGLPAAAYAMYKTCKPENRKAVGSLLFAAAATSFITGITEPLEFTFLFAAPMLYGVHAVLAGATSVLAQYLGAAVMAPMGHGLINFTIYGVIQGTKTHWYMILLAGIPCAIIYFFVFRFLILKFDFATPGRGAEADIKLSSRKDVEAKYDKEEKNSSEVGDTALRQQALALVEAHGTRSNIVDVDACITRLRITVKDKGLVQPEVIKGQLNAMGFVESDMQMQSIYGGHANVLKNEILELFEEEDNQ</sequence>
<proteinExistence type="predicted"/>
<dbReference type="PANTHER" id="PTHR30009:SF20">
    <property type="entry name" value="PTS SYSTEM GLUCOSE-SPECIFIC EIICB COMPONENT-RELATED"/>
    <property type="match status" value="1"/>
</dbReference>
<dbReference type="SUPFAM" id="SSF55604">
    <property type="entry name" value="Glucose permease domain IIB"/>
    <property type="match status" value="1"/>
</dbReference>
<evidence type="ECO:0000256" key="4">
    <source>
        <dbReference type="ARBA" id="ARBA00022597"/>
    </source>
</evidence>
<keyword evidence="8" id="KW-0418">Kinase</keyword>
<feature type="transmembrane region" description="Helical" evidence="12">
    <location>
        <begin position="98"/>
        <end position="122"/>
    </location>
</feature>
<dbReference type="InterPro" id="IPR018113">
    <property type="entry name" value="PTrfase_EIIB_Cys"/>
</dbReference>
<keyword evidence="6" id="KW-0598">Phosphotransferase system</keyword>
<dbReference type="Proteomes" id="UP000095094">
    <property type="component" value="Unassembled WGS sequence"/>
</dbReference>
<feature type="transmembrane region" description="Helical" evidence="12">
    <location>
        <begin position="142"/>
        <end position="164"/>
    </location>
</feature>